<proteinExistence type="predicted"/>
<reference evidence="3" key="1">
    <citation type="submission" date="2023-06" db="EMBL/GenBank/DDBJ databases">
        <title>Genome-scale phylogeny and comparative genomics of the fungal order Sordariales.</title>
        <authorList>
            <consortium name="Lawrence Berkeley National Laboratory"/>
            <person name="Hensen N."/>
            <person name="Bonometti L."/>
            <person name="Westerberg I."/>
            <person name="Brannstrom I.O."/>
            <person name="Guillou S."/>
            <person name="Cros-Aarteil S."/>
            <person name="Calhoun S."/>
            <person name="Haridas S."/>
            <person name="Kuo A."/>
            <person name="Mondo S."/>
            <person name="Pangilinan J."/>
            <person name="Riley R."/>
            <person name="Labutti K."/>
            <person name="Andreopoulos B."/>
            <person name="Lipzen A."/>
            <person name="Chen C."/>
            <person name="Yanf M."/>
            <person name="Daum C."/>
            <person name="Ng V."/>
            <person name="Clum A."/>
            <person name="Steindorff A."/>
            <person name="Ohm R."/>
            <person name="Martin F."/>
            <person name="Silar P."/>
            <person name="Natvig D."/>
            <person name="Lalanne C."/>
            <person name="Gautier V."/>
            <person name="Ament-Velasquez S.L."/>
            <person name="Kruys A."/>
            <person name="Hutchinson M.I."/>
            <person name="Powell A.J."/>
            <person name="Barry K."/>
            <person name="Miller A.N."/>
            <person name="Grigoriev I.V."/>
            <person name="Debuchy R."/>
            <person name="Gladieux P."/>
            <person name="Thoren M.H."/>
            <person name="Johannesson H."/>
        </authorList>
    </citation>
    <scope>NUCLEOTIDE SEQUENCE</scope>
    <source>
        <strain evidence="3">SMH4607-1</strain>
    </source>
</reference>
<keyword evidence="1" id="KW-0175">Coiled coil</keyword>
<organism evidence="3 4">
    <name type="scientific">Lasiosphaeris hirsuta</name>
    <dbReference type="NCBI Taxonomy" id="260670"/>
    <lineage>
        <taxon>Eukaryota</taxon>
        <taxon>Fungi</taxon>
        <taxon>Dikarya</taxon>
        <taxon>Ascomycota</taxon>
        <taxon>Pezizomycotina</taxon>
        <taxon>Sordariomycetes</taxon>
        <taxon>Sordariomycetidae</taxon>
        <taxon>Sordariales</taxon>
        <taxon>Lasiosphaeriaceae</taxon>
        <taxon>Lasiosphaeris</taxon>
    </lineage>
</organism>
<comment type="caution">
    <text evidence="3">The sequence shown here is derived from an EMBL/GenBank/DDBJ whole genome shotgun (WGS) entry which is preliminary data.</text>
</comment>
<evidence type="ECO:0000313" key="3">
    <source>
        <dbReference type="EMBL" id="KAK0730975.1"/>
    </source>
</evidence>
<dbReference type="AlphaFoldDB" id="A0AA40BB49"/>
<dbReference type="EMBL" id="JAUKUA010000001">
    <property type="protein sequence ID" value="KAK0730975.1"/>
    <property type="molecule type" value="Genomic_DNA"/>
</dbReference>
<gene>
    <name evidence="3" type="ORF">B0H67DRAFT_548815</name>
</gene>
<feature type="compositionally biased region" description="Polar residues" evidence="2">
    <location>
        <begin position="46"/>
        <end position="87"/>
    </location>
</feature>
<keyword evidence="4" id="KW-1185">Reference proteome</keyword>
<sequence>MPGMKSEAFPKDMHMDMNQIPMLPPSSLDPNVDYDYAPWTHANPHTVFTSSPSTEFGTAWSYSQDDPSMFSSASTGAGRDSPTSSGQPKGKRDSRSAPKASKKSDPKSRGSSTGKPTGSKRKSSSPPAQMHGIPSGGSEEYYQNQLNARFGHTVGVLPLNLDPRVTSEQIKREAWRICKAEALEMSQRRIKLLEHEHGALERETQQLQVNIGIMRDAVMREHMGLEDAVSRAEKLSSSY</sequence>
<name>A0AA40BB49_9PEZI</name>
<protein>
    <submittedName>
        <fullName evidence="3">Uncharacterized protein</fullName>
    </submittedName>
</protein>
<feature type="compositionally biased region" description="Basic and acidic residues" evidence="2">
    <location>
        <begin position="90"/>
        <end position="108"/>
    </location>
</feature>
<feature type="region of interest" description="Disordered" evidence="2">
    <location>
        <begin position="1"/>
        <end position="28"/>
    </location>
</feature>
<accession>A0AA40BB49</accession>
<dbReference type="Proteomes" id="UP001172102">
    <property type="component" value="Unassembled WGS sequence"/>
</dbReference>
<feature type="region of interest" description="Disordered" evidence="2">
    <location>
        <begin position="40"/>
        <end position="139"/>
    </location>
</feature>
<evidence type="ECO:0000256" key="2">
    <source>
        <dbReference type="SAM" id="MobiDB-lite"/>
    </source>
</evidence>
<evidence type="ECO:0000313" key="4">
    <source>
        <dbReference type="Proteomes" id="UP001172102"/>
    </source>
</evidence>
<evidence type="ECO:0000256" key="1">
    <source>
        <dbReference type="SAM" id="Coils"/>
    </source>
</evidence>
<feature type="coiled-coil region" evidence="1">
    <location>
        <begin position="183"/>
        <end position="210"/>
    </location>
</feature>